<evidence type="ECO:0000313" key="1">
    <source>
        <dbReference type="EMBL" id="MBX21522.1"/>
    </source>
</evidence>
<name>A0A2P2LU72_RHIMU</name>
<dbReference type="EMBL" id="GGEC01041038">
    <property type="protein sequence ID" value="MBX21522.1"/>
    <property type="molecule type" value="Transcribed_RNA"/>
</dbReference>
<accession>A0A2P2LU72</accession>
<protein>
    <submittedName>
        <fullName evidence="1">Uncharacterized protein</fullName>
    </submittedName>
</protein>
<organism evidence="1">
    <name type="scientific">Rhizophora mucronata</name>
    <name type="common">Asiatic mangrove</name>
    <dbReference type="NCBI Taxonomy" id="61149"/>
    <lineage>
        <taxon>Eukaryota</taxon>
        <taxon>Viridiplantae</taxon>
        <taxon>Streptophyta</taxon>
        <taxon>Embryophyta</taxon>
        <taxon>Tracheophyta</taxon>
        <taxon>Spermatophyta</taxon>
        <taxon>Magnoliopsida</taxon>
        <taxon>eudicotyledons</taxon>
        <taxon>Gunneridae</taxon>
        <taxon>Pentapetalae</taxon>
        <taxon>rosids</taxon>
        <taxon>fabids</taxon>
        <taxon>Malpighiales</taxon>
        <taxon>Rhizophoraceae</taxon>
        <taxon>Rhizophora</taxon>
    </lineage>
</organism>
<reference evidence="1" key="1">
    <citation type="submission" date="2018-02" db="EMBL/GenBank/DDBJ databases">
        <title>Rhizophora mucronata_Transcriptome.</title>
        <authorList>
            <person name="Meera S.P."/>
            <person name="Sreeshan A."/>
            <person name="Augustine A."/>
        </authorList>
    </citation>
    <scope>NUCLEOTIDE SEQUENCE</scope>
    <source>
        <tissue evidence="1">Leaf</tissue>
    </source>
</reference>
<dbReference type="AlphaFoldDB" id="A0A2P2LU72"/>
<proteinExistence type="predicted"/>
<sequence length="61" mass="7147">MKGADLPSTEEMSQEMRTEGTSIVPQCMWNIGNPIVEYMRRSRVINEERITRWKGVLVHRV</sequence>